<proteinExistence type="predicted"/>
<evidence type="ECO:0000313" key="3">
    <source>
        <dbReference type="EMBL" id="KAG0318099.1"/>
    </source>
</evidence>
<feature type="region of interest" description="Disordered" evidence="1">
    <location>
        <begin position="1"/>
        <end position="27"/>
    </location>
</feature>
<dbReference type="Proteomes" id="UP000823405">
    <property type="component" value="Unassembled WGS sequence"/>
</dbReference>
<feature type="compositionally biased region" description="Low complexity" evidence="1">
    <location>
        <begin position="1053"/>
        <end position="1064"/>
    </location>
</feature>
<dbReference type="AlphaFoldDB" id="A0A9P6USR2"/>
<keyword evidence="2" id="KW-0812">Transmembrane</keyword>
<dbReference type="Gene3D" id="1.50.10.100">
    <property type="entry name" value="Chondroitin AC/alginate lyase"/>
    <property type="match status" value="1"/>
</dbReference>
<feature type="compositionally biased region" description="Basic and acidic residues" evidence="1">
    <location>
        <begin position="230"/>
        <end position="241"/>
    </location>
</feature>
<keyword evidence="4" id="KW-1185">Reference proteome</keyword>
<organism evidence="3 4">
    <name type="scientific">Linnemannia gamsii</name>
    <dbReference type="NCBI Taxonomy" id="64522"/>
    <lineage>
        <taxon>Eukaryota</taxon>
        <taxon>Fungi</taxon>
        <taxon>Fungi incertae sedis</taxon>
        <taxon>Mucoromycota</taxon>
        <taxon>Mortierellomycotina</taxon>
        <taxon>Mortierellomycetes</taxon>
        <taxon>Mortierellales</taxon>
        <taxon>Mortierellaceae</taxon>
        <taxon>Linnemannia</taxon>
    </lineage>
</organism>
<dbReference type="EMBL" id="JAAAIN010000208">
    <property type="protein sequence ID" value="KAG0318099.1"/>
    <property type="molecule type" value="Genomic_DNA"/>
</dbReference>
<feature type="compositionally biased region" description="Polar residues" evidence="1">
    <location>
        <begin position="882"/>
        <end position="896"/>
    </location>
</feature>
<protein>
    <recommendedName>
        <fullName evidence="5">Alginate lyase domain-containing protein</fullName>
    </recommendedName>
</protein>
<feature type="region of interest" description="Disordered" evidence="1">
    <location>
        <begin position="50"/>
        <end position="92"/>
    </location>
</feature>
<feature type="compositionally biased region" description="Basic residues" evidence="1">
    <location>
        <begin position="63"/>
        <end position="83"/>
    </location>
</feature>
<name>A0A9P6USR2_9FUNG</name>
<feature type="region of interest" description="Disordered" evidence="1">
    <location>
        <begin position="882"/>
        <end position="952"/>
    </location>
</feature>
<evidence type="ECO:0008006" key="5">
    <source>
        <dbReference type="Google" id="ProtNLM"/>
    </source>
</evidence>
<comment type="caution">
    <text evidence="3">The sequence shown here is derived from an EMBL/GenBank/DDBJ whole genome shotgun (WGS) entry which is preliminary data.</text>
</comment>
<feature type="transmembrane region" description="Helical" evidence="2">
    <location>
        <begin position="127"/>
        <end position="145"/>
    </location>
</feature>
<keyword evidence="2" id="KW-1133">Transmembrane helix</keyword>
<gene>
    <name evidence="3" type="ORF">BGZ97_004337</name>
</gene>
<dbReference type="OrthoDB" id="63533at2759"/>
<reference evidence="3" key="1">
    <citation type="journal article" date="2020" name="Fungal Divers.">
        <title>Resolving the Mortierellaceae phylogeny through synthesis of multi-gene phylogenetics and phylogenomics.</title>
        <authorList>
            <person name="Vandepol N."/>
            <person name="Liber J."/>
            <person name="Desiro A."/>
            <person name="Na H."/>
            <person name="Kennedy M."/>
            <person name="Barry K."/>
            <person name="Grigoriev I.V."/>
            <person name="Miller A.N."/>
            <person name="O'Donnell K."/>
            <person name="Stajich J.E."/>
            <person name="Bonito G."/>
        </authorList>
    </citation>
    <scope>NUCLEOTIDE SEQUENCE</scope>
    <source>
        <strain evidence="3">NVP60</strain>
    </source>
</reference>
<evidence type="ECO:0000256" key="1">
    <source>
        <dbReference type="SAM" id="MobiDB-lite"/>
    </source>
</evidence>
<feature type="region of interest" description="Disordered" evidence="1">
    <location>
        <begin position="154"/>
        <end position="265"/>
    </location>
</feature>
<feature type="compositionally biased region" description="Basic and acidic residues" evidence="1">
    <location>
        <begin position="157"/>
        <end position="212"/>
    </location>
</feature>
<feature type="region of interest" description="Disordered" evidence="1">
    <location>
        <begin position="1048"/>
        <end position="1096"/>
    </location>
</feature>
<evidence type="ECO:0000313" key="4">
    <source>
        <dbReference type="Proteomes" id="UP000823405"/>
    </source>
</evidence>
<keyword evidence="2" id="KW-0472">Membrane</keyword>
<feature type="compositionally biased region" description="Low complexity" evidence="1">
    <location>
        <begin position="215"/>
        <end position="229"/>
    </location>
</feature>
<sequence length="1144" mass="128916">MPTSTGNSPNGNSLSSSNFYSSNTTTASVRPTTIASVAAATAASLVNGIRGGATGTNRDKHQDNHHHNHHIHHDGHSSRHHHSLSNSSTQSDQIPSALVDKHFVYYPSSSTSSRLRSLRKRLLNRRVIGFGLILALIALFSLIYIQPAIPSWQSRHHQSDPAHRQPSNHDRYKYDFDYPLDKSRQQAQELERQRVLEQERNNDRTWRDKQDDDNNSNNSENGSDNNDSPSDNKKKDQEEHGGLAGSNPDSIDRTDNNSRTGPKTIDPESIVLYRILGNDLPPRHRPGQTLSNVRFILEHEPEFENTRKIWVLNRIVDPQAESSIIQLLEHHRQEYFRVPFVESEYLKQDFKLEDFPEPDFFSSDDYSTFSKVAKLRVLDYTYHDKNRYAMNNNGGRNIAVQHGKANVDARWIFAFDGNSFLTKNAMGEIKHSIRKHGEVLQYFVVPMARLVDNSQLLKGVDTRPNSKEEPQIIFRNDAEDVYNPDMRYGRRSKLELLWRLGALERGKISKPSVSWEPREREPIPNKADFKTVGWVFRLFSGKRSQEENTRQSAAIRAYNRLLAIQDLIDGIDERIARKTFRSNDLLVYKDDILMANRQKYWVGESGVTRMVQELQSKADGVLSTRLNLLKKASAEDLIIYPADGLGKPIIPKSAPSSTNEDGSSKVITLQGLYDEVTTLTLAHYFTGNETFARAAANIVRTTLLQEHDQYVPTHPTTEETGYLLDHGYSFPALNRLPRNEYIQLSLVFSTWLEHLVNSPEGIMYAKQGDHRSSFMDLHVAALAAITDDVRLFLRVVNRCRMRVGRQFMIIQDGKIKMPFENAYATRQSMAGLLQPGGAATDVSGQELAGMYIDEENDELDLSLDQSISRPRDLGSMLKDSLMSSKDATPNYDNNQVDPLAEEEDEYERKKPSPGLEQMADLVDDESSSKSQQQQPVVASSTPPLVPEGTGEPLYTVGELTERYSALNLQYWTLLTRMVDNSGMASAPDLWRHRSKRGYRLGDIVRNYVRQDHYRSSSLRKVTMDALLYTARTNYDHVPSRALLIQEGDKQEAADTTTGAAAAAAKGDDRRKGGQQTPASSSSSSRPGSRPYNPSNEGVLEWGELGLEANVFEVLAQDDQDLQDSLGGSLPGTGVPPFWMLGVVN</sequence>
<accession>A0A9P6USR2</accession>
<feature type="compositionally biased region" description="Low complexity" evidence="1">
    <location>
        <begin position="1077"/>
        <end position="1096"/>
    </location>
</feature>
<dbReference type="InterPro" id="IPR008929">
    <property type="entry name" value="Chondroitin_lyas"/>
</dbReference>
<evidence type="ECO:0000256" key="2">
    <source>
        <dbReference type="SAM" id="Phobius"/>
    </source>
</evidence>